<dbReference type="Proteomes" id="UP000071641">
    <property type="component" value="Unassembled WGS sequence"/>
</dbReference>
<evidence type="ECO:0000259" key="3">
    <source>
        <dbReference type="PROSITE" id="PS50883"/>
    </source>
</evidence>
<dbReference type="SMART" id="SM00448">
    <property type="entry name" value="REC"/>
    <property type="match status" value="1"/>
</dbReference>
<protein>
    <submittedName>
        <fullName evidence="4">Oxygen sensor protein DosP</fullName>
        <ecNumber evidence="4">3.1.4.52</ecNumber>
    </submittedName>
</protein>
<dbReference type="OrthoDB" id="9812358at2"/>
<dbReference type="AlphaFoldDB" id="A0A128F3T6"/>
<proteinExistence type="predicted"/>
<dbReference type="SUPFAM" id="SSF52172">
    <property type="entry name" value="CheY-like"/>
    <property type="match status" value="1"/>
</dbReference>
<dbReference type="InterPro" id="IPR001633">
    <property type="entry name" value="EAL_dom"/>
</dbReference>
<evidence type="ECO:0000313" key="5">
    <source>
        <dbReference type="Proteomes" id="UP000071641"/>
    </source>
</evidence>
<dbReference type="RefSeq" id="WP_062663389.1">
    <property type="nucleotide sequence ID" value="NZ_FIZX01000002.1"/>
</dbReference>
<dbReference type="EC" id="3.1.4.52" evidence="4"/>
<feature type="modified residue" description="4-aspartylphosphate" evidence="1">
    <location>
        <position position="51"/>
    </location>
</feature>
<dbReference type="GO" id="GO:0071111">
    <property type="term" value="F:cyclic-guanylate-specific phosphodiesterase activity"/>
    <property type="evidence" value="ECO:0007669"/>
    <property type="project" value="UniProtKB-EC"/>
</dbReference>
<dbReference type="SMART" id="SM00052">
    <property type="entry name" value="EAL"/>
    <property type="match status" value="1"/>
</dbReference>
<dbReference type="STRING" id="1796497.GCE9029_02297"/>
<keyword evidence="4" id="KW-0378">Hydrolase</keyword>
<dbReference type="Pfam" id="PF00072">
    <property type="entry name" value="Response_reg"/>
    <property type="match status" value="1"/>
</dbReference>
<feature type="domain" description="Response regulatory" evidence="2">
    <location>
        <begin position="2"/>
        <end position="121"/>
    </location>
</feature>
<dbReference type="PROSITE" id="PS50110">
    <property type="entry name" value="RESPONSE_REGULATORY"/>
    <property type="match status" value="1"/>
</dbReference>
<organism evidence="4 5">
    <name type="scientific">Grimontia celer</name>
    <dbReference type="NCBI Taxonomy" id="1796497"/>
    <lineage>
        <taxon>Bacteria</taxon>
        <taxon>Pseudomonadati</taxon>
        <taxon>Pseudomonadota</taxon>
        <taxon>Gammaproteobacteria</taxon>
        <taxon>Vibrionales</taxon>
        <taxon>Vibrionaceae</taxon>
        <taxon>Grimontia</taxon>
    </lineage>
</organism>
<reference evidence="5" key="1">
    <citation type="submission" date="2016-02" db="EMBL/GenBank/DDBJ databases">
        <authorList>
            <person name="Rodrigo-Torres Lidia"/>
            <person name="Arahal R.David."/>
        </authorList>
    </citation>
    <scope>NUCLEOTIDE SEQUENCE [LARGE SCALE GENOMIC DNA]</scope>
    <source>
        <strain evidence="5">CECT 9029</strain>
    </source>
</reference>
<keyword evidence="5" id="KW-1185">Reference proteome</keyword>
<evidence type="ECO:0000313" key="4">
    <source>
        <dbReference type="EMBL" id="CZF80941.1"/>
    </source>
</evidence>
<sequence>MNVYVVDDNTEFTDVITQMLCETGYPAKGFNRGMDLLRHADPTSSDVLILDVHMPDKNGIALLKELSSFSIKPCVILLSGYDKSILNSASTFAQSLDFNVIGTLSKPFTRRVLLNMLEFASQGKVGEEKDNVAKVNPIDVEEAIEHNQLDIFYQPQVNLRDGVVTSYECLLRWHHPELGLLSAHQFMLADLPDITKLRLSLWVLDRIAEDAESLSELPHFKSISINVSASSLVTPEYQFRFNSLIAGKLIAPNQITLELIEREFLEGNQDVLDILVNLRIKGVGLSLDDFGTGYSSLSLFHTLPFSELKVDKSFTKTMLSNAQSLNIVRSCIDLAKRMELKVIAEGVESHEIYEHLQHEWCDSAQGFYIAKPMPLETLMSWNANFNHQIYN</sequence>
<dbReference type="EMBL" id="FIZX01000002">
    <property type="protein sequence ID" value="CZF80941.1"/>
    <property type="molecule type" value="Genomic_DNA"/>
</dbReference>
<gene>
    <name evidence="4" type="primary">dosP_4</name>
    <name evidence="4" type="ORF">GCE9029_02297</name>
</gene>
<dbReference type="PROSITE" id="PS50883">
    <property type="entry name" value="EAL"/>
    <property type="match status" value="1"/>
</dbReference>
<dbReference type="InterPro" id="IPR001789">
    <property type="entry name" value="Sig_transdc_resp-reg_receiver"/>
</dbReference>
<evidence type="ECO:0000256" key="1">
    <source>
        <dbReference type="PROSITE-ProRule" id="PRU00169"/>
    </source>
</evidence>
<keyword evidence="1" id="KW-0597">Phosphoprotein</keyword>
<name>A0A128F3T6_9GAMM</name>
<dbReference type="GO" id="GO:0000160">
    <property type="term" value="P:phosphorelay signal transduction system"/>
    <property type="evidence" value="ECO:0007669"/>
    <property type="project" value="InterPro"/>
</dbReference>
<dbReference type="PANTHER" id="PTHR33121:SF79">
    <property type="entry name" value="CYCLIC DI-GMP PHOSPHODIESTERASE PDED-RELATED"/>
    <property type="match status" value="1"/>
</dbReference>
<accession>A0A128F3T6</accession>
<dbReference type="Gene3D" id="3.40.50.2300">
    <property type="match status" value="1"/>
</dbReference>
<evidence type="ECO:0000259" key="2">
    <source>
        <dbReference type="PROSITE" id="PS50110"/>
    </source>
</evidence>
<dbReference type="InterPro" id="IPR035919">
    <property type="entry name" value="EAL_sf"/>
</dbReference>
<dbReference type="SUPFAM" id="SSF141868">
    <property type="entry name" value="EAL domain-like"/>
    <property type="match status" value="1"/>
</dbReference>
<dbReference type="Pfam" id="PF00563">
    <property type="entry name" value="EAL"/>
    <property type="match status" value="1"/>
</dbReference>
<dbReference type="InterPro" id="IPR011006">
    <property type="entry name" value="CheY-like_superfamily"/>
</dbReference>
<dbReference type="Gene3D" id="3.20.20.450">
    <property type="entry name" value="EAL domain"/>
    <property type="match status" value="1"/>
</dbReference>
<dbReference type="PANTHER" id="PTHR33121">
    <property type="entry name" value="CYCLIC DI-GMP PHOSPHODIESTERASE PDEF"/>
    <property type="match status" value="1"/>
</dbReference>
<dbReference type="CDD" id="cd01948">
    <property type="entry name" value="EAL"/>
    <property type="match status" value="1"/>
</dbReference>
<feature type="domain" description="EAL" evidence="3">
    <location>
        <begin position="133"/>
        <end position="386"/>
    </location>
</feature>
<dbReference type="InterPro" id="IPR050706">
    <property type="entry name" value="Cyclic-di-GMP_PDE-like"/>
</dbReference>